<feature type="compositionally biased region" description="Acidic residues" evidence="2">
    <location>
        <begin position="145"/>
        <end position="200"/>
    </location>
</feature>
<dbReference type="OMA" id="EEPECAM"/>
<feature type="region of interest" description="Disordered" evidence="2">
    <location>
        <begin position="466"/>
        <end position="578"/>
    </location>
</feature>
<dbReference type="EMBL" id="MNAD01001455">
    <property type="protein sequence ID" value="OJT05491.1"/>
    <property type="molecule type" value="Genomic_DNA"/>
</dbReference>
<reference evidence="3 4" key="1">
    <citation type="submission" date="2016-10" db="EMBL/GenBank/DDBJ databases">
        <title>Genome sequence of the basidiomycete white-rot fungus Trametes pubescens.</title>
        <authorList>
            <person name="Makela M.R."/>
            <person name="Granchi Z."/>
            <person name="Peng M."/>
            <person name="De Vries R.P."/>
            <person name="Grigoriev I."/>
            <person name="Riley R."/>
            <person name="Hilden K."/>
        </authorList>
    </citation>
    <scope>NUCLEOTIDE SEQUENCE [LARGE SCALE GENOMIC DNA]</scope>
    <source>
        <strain evidence="3 4">FBCC735</strain>
    </source>
</reference>
<feature type="compositionally biased region" description="Acidic residues" evidence="2">
    <location>
        <begin position="512"/>
        <end position="522"/>
    </location>
</feature>
<protein>
    <submittedName>
        <fullName evidence="3">Uncharacterized protein</fullName>
    </submittedName>
</protein>
<feature type="region of interest" description="Disordered" evidence="2">
    <location>
        <begin position="277"/>
        <end position="396"/>
    </location>
</feature>
<evidence type="ECO:0000313" key="3">
    <source>
        <dbReference type="EMBL" id="OJT05491.1"/>
    </source>
</evidence>
<feature type="compositionally biased region" description="Polar residues" evidence="2">
    <location>
        <begin position="568"/>
        <end position="578"/>
    </location>
</feature>
<dbReference type="AlphaFoldDB" id="A0A1M2VCV7"/>
<organism evidence="3 4">
    <name type="scientific">Trametes pubescens</name>
    <name type="common">White-rot fungus</name>
    <dbReference type="NCBI Taxonomy" id="154538"/>
    <lineage>
        <taxon>Eukaryota</taxon>
        <taxon>Fungi</taxon>
        <taxon>Dikarya</taxon>
        <taxon>Basidiomycota</taxon>
        <taxon>Agaricomycotina</taxon>
        <taxon>Agaricomycetes</taxon>
        <taxon>Polyporales</taxon>
        <taxon>Polyporaceae</taxon>
        <taxon>Trametes</taxon>
    </lineage>
</organism>
<sequence length="578" mass="63814">MPFYTQSTAYVYTFDAATGALSSELMRVPGGRCDKSAAAMDTDRVLRTLGKDTQGLVDEVLLPRGEFVYFVERKAALGAAMNESESEKENEGAAAGRSRAVRKAMREVREVELMARRLEAEMMAMEMEEESECAMVGLRGVVEVDSEDEDESDDESDDESVWSDDDEEESLWGGDDDESMLEDDDEEEIEAEVDSDDEDEKALQAAEAFAIKDEEDWEVALFGKYEDEATHMDTDDIMDEDEDDKRTPPVVDVSTTAEQWTCEEDWELMDMPLATTDLDSSGYDAGAKAVTPTRTKTEADPRTRTRAETDMDHRADTRTSADTRMRAEADVDPRADRDHLRISADSRISADFRASADADGTQVKTRPMAPMGTLRTDGTPRMATATRTKTDGPAPRIASVQVARIKAIAGDVLNVFRGKKRKADRDEDGDNNEDAKGTPFDGSGGLAATKTLAGLKFKKMRTCLSNLGPAGTIAGKIRTASAGSHSKADDQKPPPRTTGRNLAGRKRKNDDKEEGELSEDDIPLAKRARTIQAPRTSDHGASRLERGARQRRDDRRWGQRKMPGTMGQRRSQMAQLGR</sequence>
<comment type="caution">
    <text evidence="3">The sequence shown here is derived from an EMBL/GenBank/DDBJ whole genome shotgun (WGS) entry which is preliminary data.</text>
</comment>
<feature type="compositionally biased region" description="Basic and acidic residues" evidence="2">
    <location>
        <begin position="536"/>
        <end position="557"/>
    </location>
</feature>
<name>A0A1M2VCV7_TRAPU</name>
<accession>A0A1M2VCV7</accession>
<evidence type="ECO:0000256" key="1">
    <source>
        <dbReference type="SAM" id="Coils"/>
    </source>
</evidence>
<feature type="compositionally biased region" description="Basic and acidic residues" evidence="2">
    <location>
        <begin position="295"/>
        <end position="356"/>
    </location>
</feature>
<feature type="region of interest" description="Disordered" evidence="2">
    <location>
        <begin position="416"/>
        <end position="447"/>
    </location>
</feature>
<keyword evidence="4" id="KW-1185">Reference proteome</keyword>
<dbReference type="Proteomes" id="UP000184267">
    <property type="component" value="Unassembled WGS sequence"/>
</dbReference>
<feature type="coiled-coil region" evidence="1">
    <location>
        <begin position="101"/>
        <end position="128"/>
    </location>
</feature>
<keyword evidence="1" id="KW-0175">Coiled coil</keyword>
<feature type="region of interest" description="Disordered" evidence="2">
    <location>
        <begin position="145"/>
        <end position="201"/>
    </location>
</feature>
<dbReference type="OrthoDB" id="2755252at2759"/>
<feature type="region of interest" description="Disordered" evidence="2">
    <location>
        <begin position="81"/>
        <end position="101"/>
    </location>
</feature>
<proteinExistence type="predicted"/>
<evidence type="ECO:0000256" key="2">
    <source>
        <dbReference type="SAM" id="MobiDB-lite"/>
    </source>
</evidence>
<feature type="region of interest" description="Disordered" evidence="2">
    <location>
        <begin position="231"/>
        <end position="257"/>
    </location>
</feature>
<gene>
    <name evidence="3" type="ORF">TRAPUB_3684</name>
</gene>
<evidence type="ECO:0000313" key="4">
    <source>
        <dbReference type="Proteomes" id="UP000184267"/>
    </source>
</evidence>